<dbReference type="Proteomes" id="UP000198611">
    <property type="component" value="Unassembled WGS sequence"/>
</dbReference>
<dbReference type="SUPFAM" id="SSF55781">
    <property type="entry name" value="GAF domain-like"/>
    <property type="match status" value="1"/>
</dbReference>
<evidence type="ECO:0000313" key="3">
    <source>
        <dbReference type="Proteomes" id="UP000198611"/>
    </source>
</evidence>
<gene>
    <name evidence="2" type="ORF">SAMN05660831_02243</name>
</gene>
<evidence type="ECO:0000256" key="1">
    <source>
        <dbReference type="SAM" id="Coils"/>
    </source>
</evidence>
<dbReference type="OrthoDB" id="8525200at2"/>
<keyword evidence="3" id="KW-1185">Reference proteome</keyword>
<dbReference type="EMBL" id="FOMJ01000008">
    <property type="protein sequence ID" value="SFD75492.1"/>
    <property type="molecule type" value="Genomic_DNA"/>
</dbReference>
<dbReference type="STRING" id="1123397.SAMN05660831_02243"/>
<dbReference type="AlphaFoldDB" id="A0A1I1UXD4"/>
<dbReference type="PANTHER" id="PTHR38765">
    <property type="entry name" value="DUF484 DOMAIN-CONTAINING PROTEIN"/>
    <property type="match status" value="1"/>
</dbReference>
<dbReference type="Gene3D" id="3.30.450.40">
    <property type="match status" value="1"/>
</dbReference>
<feature type="coiled-coil region" evidence="1">
    <location>
        <begin position="50"/>
        <end position="77"/>
    </location>
</feature>
<dbReference type="InterPro" id="IPR007435">
    <property type="entry name" value="DUF484"/>
</dbReference>
<reference evidence="2 3" key="1">
    <citation type="submission" date="2016-10" db="EMBL/GenBank/DDBJ databases">
        <authorList>
            <person name="de Groot N.N."/>
        </authorList>
    </citation>
    <scope>NUCLEOTIDE SEQUENCE [LARGE SCALE GENOMIC DNA]</scope>
    <source>
        <strain evidence="2 3">HL3</strain>
    </source>
</reference>
<organism evidence="2 3">
    <name type="scientific">Thiohalospira halophila DSM 15071</name>
    <dbReference type="NCBI Taxonomy" id="1123397"/>
    <lineage>
        <taxon>Bacteria</taxon>
        <taxon>Pseudomonadati</taxon>
        <taxon>Pseudomonadota</taxon>
        <taxon>Gammaproteobacteria</taxon>
        <taxon>Thiohalospirales</taxon>
        <taxon>Thiohalospiraceae</taxon>
        <taxon>Thiohalospira</taxon>
    </lineage>
</organism>
<evidence type="ECO:0008006" key="4">
    <source>
        <dbReference type="Google" id="ProtNLM"/>
    </source>
</evidence>
<dbReference type="RefSeq" id="WP_093428864.1">
    <property type="nucleotide sequence ID" value="NZ_FOMJ01000008.1"/>
</dbReference>
<protein>
    <recommendedName>
        <fullName evidence="4">Phytochrome sensor protein</fullName>
    </recommendedName>
</protein>
<sequence length="232" mass="25298">MTRQSSEAADAALHEQQVVEFLRHHPDLLRRHPDLLAELNIPHAAGTGAVSLVERQVSRLREQREEMRHRLDELYALARDNESLALQFHQLVLDLLSAREPTAVAEALERDLHRDCGADAVALRLYPAGEHHIPDHLIGPRGADRNRLERIFAAPNPVCGRLDAEIGALIFGDGGEAMVSAALIPLPLRGRSLGLLAVGSTDPERFRAGQGTLFLEQLGEAAAAALHPHLAG</sequence>
<keyword evidence="1" id="KW-0175">Coiled coil</keyword>
<dbReference type="Pfam" id="PF04340">
    <property type="entry name" value="DUF484"/>
    <property type="match status" value="1"/>
</dbReference>
<proteinExistence type="predicted"/>
<name>A0A1I1UXD4_9GAMM</name>
<dbReference type="PANTHER" id="PTHR38765:SF1">
    <property type="entry name" value="DUF484 DOMAIN-CONTAINING PROTEIN"/>
    <property type="match status" value="1"/>
</dbReference>
<evidence type="ECO:0000313" key="2">
    <source>
        <dbReference type="EMBL" id="SFD75492.1"/>
    </source>
</evidence>
<dbReference type="InterPro" id="IPR029016">
    <property type="entry name" value="GAF-like_dom_sf"/>
</dbReference>
<accession>A0A1I1UXD4</accession>